<evidence type="ECO:0000259" key="9">
    <source>
        <dbReference type="SMART" id="SM00244"/>
    </source>
</evidence>
<organism evidence="10">
    <name type="scientific">Schlesneria paludicola</name>
    <dbReference type="NCBI Taxonomy" id="360056"/>
    <lineage>
        <taxon>Bacteria</taxon>
        <taxon>Pseudomonadati</taxon>
        <taxon>Planctomycetota</taxon>
        <taxon>Planctomycetia</taxon>
        <taxon>Planctomycetales</taxon>
        <taxon>Planctomycetaceae</taxon>
        <taxon>Schlesneria</taxon>
    </lineage>
</organism>
<dbReference type="CDD" id="cd03405">
    <property type="entry name" value="SPFH_HflC"/>
    <property type="match status" value="1"/>
</dbReference>
<accession>A0A7C4LMY8</accession>
<feature type="domain" description="Band 7" evidence="9">
    <location>
        <begin position="29"/>
        <end position="226"/>
    </location>
</feature>
<dbReference type="GO" id="GO:0016020">
    <property type="term" value="C:membrane"/>
    <property type="evidence" value="ECO:0007669"/>
    <property type="project" value="UniProtKB-SubCell"/>
</dbReference>
<evidence type="ECO:0000256" key="5">
    <source>
        <dbReference type="ARBA" id="ARBA00023136"/>
    </source>
</evidence>
<evidence type="ECO:0000256" key="3">
    <source>
        <dbReference type="ARBA" id="ARBA00022692"/>
    </source>
</evidence>
<dbReference type="SMART" id="SM00244">
    <property type="entry name" value="PHB"/>
    <property type="match status" value="1"/>
</dbReference>
<comment type="subcellular location">
    <subcellularLocation>
        <location evidence="1">Membrane</location>
        <topology evidence="1">Single-pass membrane protein</topology>
    </subcellularLocation>
</comment>
<dbReference type="Gene3D" id="3.30.479.30">
    <property type="entry name" value="Band 7 domain"/>
    <property type="match status" value="1"/>
</dbReference>
<keyword evidence="3 8" id="KW-0812">Transmembrane</keyword>
<evidence type="ECO:0000256" key="8">
    <source>
        <dbReference type="SAM" id="Phobius"/>
    </source>
</evidence>
<dbReference type="NCBIfam" id="TIGR01932">
    <property type="entry name" value="hflC"/>
    <property type="match status" value="1"/>
</dbReference>
<name>A0A7C4LMY8_9PLAN</name>
<evidence type="ECO:0000256" key="6">
    <source>
        <dbReference type="PIRNR" id="PIRNR005651"/>
    </source>
</evidence>
<evidence type="ECO:0000256" key="1">
    <source>
        <dbReference type="ARBA" id="ARBA00004167"/>
    </source>
</evidence>
<dbReference type="PANTHER" id="PTHR42911">
    <property type="entry name" value="MODULATOR OF FTSH PROTEASE HFLC"/>
    <property type="match status" value="1"/>
</dbReference>
<sequence length="367" mass="40702">MSEAPSLIGSAARRLPYLLLPGVLAWLLTAIVFVDETEFVIVERLGRIVAVYDRPDDRGWQWKAPWPIDTVRRFDRRLQVLVPAGREVFTRDRKNLVVEASVCWRIAGTTEGSTDLLARPVVRFYRGLGLPSVAETRLASRLQALLTTQLGRITLAELLSAESSEAGPSRDAGPLAQLSEEVQRLLVRQPDEAESWTERLGLEIVDVRLHRLHLPSGNLQAVYERMRSERQKIAERYRSAGLAESTSIRSQAERRAGEILARAKAEAEKIKAAGEAEALSVLNAAYARDPEFAQRLQTLDAYRSLINERTTLILSADSPLWRLLTTGGVSEPPLAVPREERLADPSEEPPLSALGPANETRRNGAAP</sequence>
<dbReference type="EMBL" id="DSVQ01000019">
    <property type="protein sequence ID" value="HGT41122.1"/>
    <property type="molecule type" value="Genomic_DNA"/>
</dbReference>
<dbReference type="InterPro" id="IPR010200">
    <property type="entry name" value="HflC"/>
</dbReference>
<dbReference type="AlphaFoldDB" id="A0A7C4LMY8"/>
<evidence type="ECO:0000313" key="10">
    <source>
        <dbReference type="EMBL" id="HGT41122.1"/>
    </source>
</evidence>
<proteinExistence type="inferred from homology"/>
<comment type="caution">
    <text evidence="10">The sequence shown here is derived from an EMBL/GenBank/DDBJ whole genome shotgun (WGS) entry which is preliminary data.</text>
</comment>
<comment type="similarity">
    <text evidence="2 6">Belongs to the band 7/mec-2 family. HflC subfamily.</text>
</comment>
<keyword evidence="10" id="KW-0378">Hydrolase</keyword>
<dbReference type="SUPFAM" id="SSF117892">
    <property type="entry name" value="Band 7/SPFH domain"/>
    <property type="match status" value="1"/>
</dbReference>
<gene>
    <name evidence="10" type="primary">hflC</name>
    <name evidence="10" type="ORF">ENS64_17895</name>
</gene>
<dbReference type="Pfam" id="PF01145">
    <property type="entry name" value="Band_7"/>
    <property type="match status" value="1"/>
</dbReference>
<comment type="function">
    <text evidence="6">HflC and HflK could regulate a protease.</text>
</comment>
<dbReference type="InterPro" id="IPR001107">
    <property type="entry name" value="Band_7"/>
</dbReference>
<keyword evidence="4 8" id="KW-1133">Transmembrane helix</keyword>
<evidence type="ECO:0000256" key="2">
    <source>
        <dbReference type="ARBA" id="ARBA00007862"/>
    </source>
</evidence>
<keyword evidence="10" id="KW-0645">Protease</keyword>
<feature type="transmembrane region" description="Helical" evidence="8">
    <location>
        <begin position="15"/>
        <end position="34"/>
    </location>
</feature>
<evidence type="ECO:0000256" key="7">
    <source>
        <dbReference type="SAM" id="MobiDB-lite"/>
    </source>
</evidence>
<evidence type="ECO:0000256" key="4">
    <source>
        <dbReference type="ARBA" id="ARBA00022989"/>
    </source>
</evidence>
<dbReference type="GO" id="GO:0006508">
    <property type="term" value="P:proteolysis"/>
    <property type="evidence" value="ECO:0007669"/>
    <property type="project" value="UniProtKB-KW"/>
</dbReference>
<dbReference type="PIRSF" id="PIRSF005651">
    <property type="entry name" value="HflC"/>
    <property type="match status" value="1"/>
</dbReference>
<feature type="region of interest" description="Disordered" evidence="7">
    <location>
        <begin position="327"/>
        <end position="367"/>
    </location>
</feature>
<dbReference type="GO" id="GO:0008233">
    <property type="term" value="F:peptidase activity"/>
    <property type="evidence" value="ECO:0007669"/>
    <property type="project" value="UniProtKB-KW"/>
</dbReference>
<keyword evidence="5 8" id="KW-0472">Membrane</keyword>
<reference evidence="10" key="1">
    <citation type="journal article" date="2020" name="mSystems">
        <title>Genome- and Community-Level Interaction Insights into Carbon Utilization and Element Cycling Functions of Hydrothermarchaeota in Hydrothermal Sediment.</title>
        <authorList>
            <person name="Zhou Z."/>
            <person name="Liu Y."/>
            <person name="Xu W."/>
            <person name="Pan J."/>
            <person name="Luo Z.H."/>
            <person name="Li M."/>
        </authorList>
    </citation>
    <scope>NUCLEOTIDE SEQUENCE [LARGE SCALE GENOMIC DNA]</scope>
    <source>
        <strain evidence="10">SpSt-508</strain>
    </source>
</reference>
<dbReference type="InterPro" id="IPR036013">
    <property type="entry name" value="Band_7/SPFH_dom_sf"/>
</dbReference>
<protein>
    <recommendedName>
        <fullName evidence="6">Protein HflC</fullName>
    </recommendedName>
</protein>
<dbReference type="PANTHER" id="PTHR42911:SF1">
    <property type="entry name" value="MODULATOR OF FTSH PROTEASE HFLC"/>
    <property type="match status" value="1"/>
</dbReference>